<comment type="caution">
    <text evidence="3">The sequence shown here is derived from an EMBL/GenBank/DDBJ whole genome shotgun (WGS) entry which is preliminary data.</text>
</comment>
<feature type="chain" id="PRO_5030866826" evidence="2">
    <location>
        <begin position="21"/>
        <end position="432"/>
    </location>
</feature>
<protein>
    <submittedName>
        <fullName evidence="3">Porin</fullName>
    </submittedName>
</protein>
<keyword evidence="1" id="KW-0175">Coiled coil</keyword>
<dbReference type="Gene3D" id="2.40.160.10">
    <property type="entry name" value="Porin"/>
    <property type="match status" value="1"/>
</dbReference>
<dbReference type="Proteomes" id="UP000589896">
    <property type="component" value="Unassembled WGS sequence"/>
</dbReference>
<dbReference type="AlphaFoldDB" id="A0A7Z0QTY5"/>
<evidence type="ECO:0000313" key="4">
    <source>
        <dbReference type="Proteomes" id="UP000589896"/>
    </source>
</evidence>
<sequence>MRKALLFLSIALAVGGGASAAEPDTRAELEALRAQLAALQAKVDALEQHAGVAGPATAADAAVAATPSAPAAPRVETQGGLRVQAPDRGFEMSVGGRIHFDAYAFDRDTAPATGTTEFRRARLSLAGKAYGWEYKLEQDFAAGSNLEGLRDAYVATGLWGGRVTIGHFKPYRSMDELTSSNDILMMERPFASAAGLFAGRQFQQGVGYLRAGERHTAGFTVFNLRGAQGPRNEGVGASGRVTWTPIADEARTVHLGAWASTENANQGSADIAASAAYAGRRGPTLAVAGTPGASGGSVDARGLEAAGAFGPVFVQGEYVRAAFEQPAGGDEDVLAWYLQGSWLLNGGHRPYKTGTGVFGAPRASDRGLWELSARYDVIENRDLADRGARSVIVGLNYYLNPSVRFMFNRIWGDNRLDGDGTGQYALRTQVNW</sequence>
<gene>
    <name evidence="3" type="ORF">H0E82_14220</name>
</gene>
<name>A0A7Z0QTY5_9GAMM</name>
<dbReference type="InterPro" id="IPR023614">
    <property type="entry name" value="Porin_dom_sf"/>
</dbReference>
<dbReference type="Pfam" id="PF07396">
    <property type="entry name" value="Porin_O_P"/>
    <property type="match status" value="1"/>
</dbReference>
<feature type="signal peptide" evidence="2">
    <location>
        <begin position="1"/>
        <end position="20"/>
    </location>
</feature>
<organism evidence="3 4">
    <name type="scientific">Luteimonas deserti</name>
    <dbReference type="NCBI Taxonomy" id="2752306"/>
    <lineage>
        <taxon>Bacteria</taxon>
        <taxon>Pseudomonadati</taxon>
        <taxon>Pseudomonadota</taxon>
        <taxon>Gammaproteobacteria</taxon>
        <taxon>Lysobacterales</taxon>
        <taxon>Lysobacteraceae</taxon>
        <taxon>Luteimonas</taxon>
    </lineage>
</organism>
<keyword evidence="2" id="KW-0732">Signal</keyword>
<dbReference type="RefSeq" id="WP_180546091.1">
    <property type="nucleotide sequence ID" value="NZ_JACCJZ010000020.1"/>
</dbReference>
<dbReference type="EMBL" id="JACCJZ010000020">
    <property type="protein sequence ID" value="NYZ63901.1"/>
    <property type="molecule type" value="Genomic_DNA"/>
</dbReference>
<reference evidence="3 4" key="1">
    <citation type="submission" date="2020-07" db="EMBL/GenBank/DDBJ databases">
        <title>isolation of Luteimonas sp. SJ-16.</title>
        <authorList>
            <person name="Huang X.-X."/>
            <person name="Xu L."/>
            <person name="Sun J.-Q."/>
        </authorList>
    </citation>
    <scope>NUCLEOTIDE SEQUENCE [LARGE SCALE GENOMIC DNA]</scope>
    <source>
        <strain evidence="3 4">SJ-16</strain>
    </source>
</reference>
<dbReference type="SUPFAM" id="SSF56935">
    <property type="entry name" value="Porins"/>
    <property type="match status" value="1"/>
</dbReference>
<feature type="coiled-coil region" evidence="1">
    <location>
        <begin position="22"/>
        <end position="49"/>
    </location>
</feature>
<evidence type="ECO:0000313" key="3">
    <source>
        <dbReference type="EMBL" id="NYZ63901.1"/>
    </source>
</evidence>
<evidence type="ECO:0000256" key="2">
    <source>
        <dbReference type="SAM" id="SignalP"/>
    </source>
</evidence>
<dbReference type="InterPro" id="IPR010870">
    <property type="entry name" value="Porin_O/P"/>
</dbReference>
<proteinExistence type="predicted"/>
<accession>A0A7Z0QTY5</accession>
<keyword evidence="4" id="KW-1185">Reference proteome</keyword>
<evidence type="ECO:0000256" key="1">
    <source>
        <dbReference type="SAM" id="Coils"/>
    </source>
</evidence>